<feature type="chain" id="PRO_5003263852" evidence="1">
    <location>
        <begin position="24"/>
        <end position="283"/>
    </location>
</feature>
<dbReference type="RefSeq" id="XP_014173403.1">
    <property type="nucleotide sequence ID" value="XM_014317928.1"/>
</dbReference>
<dbReference type="InParanoid" id="F0XCJ2"/>
<keyword evidence="1" id="KW-0732">Signal</keyword>
<dbReference type="GeneID" id="25981973"/>
<organism evidence="3">
    <name type="scientific">Grosmannia clavigera (strain kw1407 / UAMH 11150)</name>
    <name type="common">Blue stain fungus</name>
    <name type="synonym">Graphiocladiella clavigera</name>
    <dbReference type="NCBI Taxonomy" id="655863"/>
    <lineage>
        <taxon>Eukaryota</taxon>
        <taxon>Fungi</taxon>
        <taxon>Dikarya</taxon>
        <taxon>Ascomycota</taxon>
        <taxon>Pezizomycotina</taxon>
        <taxon>Sordariomycetes</taxon>
        <taxon>Sordariomycetidae</taxon>
        <taxon>Ophiostomatales</taxon>
        <taxon>Ophiostomataceae</taxon>
        <taxon>Leptographium</taxon>
    </lineage>
</organism>
<accession>F0XCJ2</accession>
<feature type="signal peptide" evidence="1">
    <location>
        <begin position="1"/>
        <end position="23"/>
    </location>
</feature>
<dbReference type="OrthoDB" id="10255963at2759"/>
<evidence type="ECO:0000256" key="1">
    <source>
        <dbReference type="SAM" id="SignalP"/>
    </source>
</evidence>
<gene>
    <name evidence="2" type="ORF">CMQ_849</name>
</gene>
<evidence type="ECO:0000313" key="2">
    <source>
        <dbReference type="EMBL" id="EFX03921.1"/>
    </source>
</evidence>
<name>F0XCJ2_GROCL</name>
<dbReference type="AlphaFoldDB" id="F0XCJ2"/>
<dbReference type="EMBL" id="GL629765">
    <property type="protein sequence ID" value="EFX03921.1"/>
    <property type="molecule type" value="Genomic_DNA"/>
</dbReference>
<sequence length="283" mass="30576">MHHSALPALVGALCLLLAGGTGAVSSVSTDTMATWLSNGGVDLAEAAAPMWFFGQAMDEPPCYPTAALDSSNGQVASVALCDWPDTGCNCRKPGVAISNPGPSFPVYFSFLKCSSSEIRVVYNLFYQKDGFNPSGVFGHAYDWERVVVKWTLSGSWTPSHIMLSQHSGYQTLAWAKIQNTFNTADVSLSRAGSNGRTNLDHAKVYVAWSKHAHYNTRNTGYNDALSQLTDNAFRSQDWWYFPTSSDYILADNSTSAGKILGSFDWGDATSDPLSVYEGLCSAS</sequence>
<proteinExistence type="predicted"/>
<dbReference type="STRING" id="655863.F0XCJ2"/>
<reference evidence="2 3" key="1">
    <citation type="journal article" date="2011" name="Proc. Natl. Acad. Sci. U.S.A.">
        <title>Genome and transcriptome analyses of the mountain pine beetle-fungal symbiont Grosmannia clavigera, a lodgepole pine pathogen.</title>
        <authorList>
            <person name="DiGuistini S."/>
            <person name="Wang Y."/>
            <person name="Liao N.Y."/>
            <person name="Taylor G."/>
            <person name="Tanguay P."/>
            <person name="Feau N."/>
            <person name="Henrissat B."/>
            <person name="Chan S.K."/>
            <person name="Hesse-Orce U."/>
            <person name="Alamouti S.M."/>
            <person name="Tsui C.K.M."/>
            <person name="Docking R.T."/>
            <person name="Levasseur A."/>
            <person name="Haridas S."/>
            <person name="Robertson G."/>
            <person name="Birol I."/>
            <person name="Holt R.A."/>
            <person name="Marra M.A."/>
            <person name="Hamelin R.C."/>
            <person name="Hirst M."/>
            <person name="Jones S.J.M."/>
            <person name="Bohlmann J."/>
            <person name="Breuil C."/>
        </authorList>
    </citation>
    <scope>NUCLEOTIDE SEQUENCE [LARGE SCALE GENOMIC DNA]</scope>
    <source>
        <strain evidence="3">kw1407 / UAMH 11150</strain>
    </source>
</reference>
<dbReference type="InterPro" id="IPR008701">
    <property type="entry name" value="NPP1"/>
</dbReference>
<dbReference type="HOGENOM" id="CLU_050894_0_0_1"/>
<dbReference type="Pfam" id="PF05630">
    <property type="entry name" value="NPP1"/>
    <property type="match status" value="1"/>
</dbReference>
<evidence type="ECO:0000313" key="3">
    <source>
        <dbReference type="Proteomes" id="UP000007796"/>
    </source>
</evidence>
<protein>
    <submittedName>
        <fullName evidence="2">Uncharacterized protein</fullName>
    </submittedName>
</protein>
<keyword evidence="3" id="KW-1185">Reference proteome</keyword>
<dbReference type="eggNOG" id="ENOG502SP17">
    <property type="taxonomic scope" value="Eukaryota"/>
</dbReference>
<dbReference type="Proteomes" id="UP000007796">
    <property type="component" value="Unassembled WGS sequence"/>
</dbReference>